<accession>A0ABY9X1E2</accession>
<name>A0ABY9X1E2_9BACT</name>
<protein>
    <recommendedName>
        <fullName evidence="4">Holin</fullName>
    </recommendedName>
</protein>
<dbReference type="RefSeq" id="WP_395806865.1">
    <property type="nucleotide sequence ID" value="NZ_CP043494.1"/>
</dbReference>
<dbReference type="Proteomes" id="UP001611383">
    <property type="component" value="Chromosome"/>
</dbReference>
<keyword evidence="1" id="KW-0472">Membrane</keyword>
<keyword evidence="1" id="KW-0812">Transmembrane</keyword>
<reference evidence="2 3" key="1">
    <citation type="submission" date="2019-08" db="EMBL/GenBank/DDBJ databases">
        <title>Archangium and Cystobacter genomes.</title>
        <authorList>
            <person name="Chen I.-C.K."/>
            <person name="Wielgoss S."/>
        </authorList>
    </citation>
    <scope>NUCLEOTIDE SEQUENCE [LARGE SCALE GENOMIC DNA]</scope>
    <source>
        <strain evidence="2 3">Cbm 6</strain>
    </source>
</reference>
<evidence type="ECO:0008006" key="4">
    <source>
        <dbReference type="Google" id="ProtNLM"/>
    </source>
</evidence>
<evidence type="ECO:0000256" key="1">
    <source>
        <dbReference type="SAM" id="Phobius"/>
    </source>
</evidence>
<proteinExistence type="predicted"/>
<evidence type="ECO:0000313" key="2">
    <source>
        <dbReference type="EMBL" id="WNG49188.1"/>
    </source>
</evidence>
<gene>
    <name evidence="2" type="ORF">F0U60_37540</name>
</gene>
<organism evidence="2 3">
    <name type="scientific">Archangium minus</name>
    <dbReference type="NCBI Taxonomy" id="83450"/>
    <lineage>
        <taxon>Bacteria</taxon>
        <taxon>Pseudomonadati</taxon>
        <taxon>Myxococcota</taxon>
        <taxon>Myxococcia</taxon>
        <taxon>Myxococcales</taxon>
        <taxon>Cystobacterineae</taxon>
        <taxon>Archangiaceae</taxon>
        <taxon>Archangium</taxon>
    </lineage>
</organism>
<keyword evidence="1" id="KW-1133">Transmembrane helix</keyword>
<keyword evidence="3" id="KW-1185">Reference proteome</keyword>
<dbReference type="EMBL" id="CP043494">
    <property type="protein sequence ID" value="WNG49188.1"/>
    <property type="molecule type" value="Genomic_DNA"/>
</dbReference>
<sequence length="150" mass="15885">MNSKLQPSPSVRCRPTLAQAVAALLPVAIAAGTALLLLTSGEPLTVQVQFDVVRCVLVAAAHSLAAWRSIAPPRQHDGGRWGWQRVLTPSALWNVVGVLDSAAPLVLLFPSGAGVDLEMLSKALPYVPALWAAVRRLLKPSGDDNPSRRA</sequence>
<feature type="transmembrane region" description="Helical" evidence="1">
    <location>
        <begin position="20"/>
        <end position="40"/>
    </location>
</feature>
<evidence type="ECO:0000313" key="3">
    <source>
        <dbReference type="Proteomes" id="UP001611383"/>
    </source>
</evidence>